<dbReference type="AlphaFoldDB" id="A0A345JQ27"/>
<reference evidence="2 3" key="1">
    <citation type="submission" date="2017-07" db="EMBL/GenBank/DDBJ databases">
        <title>Complete genome sequences and comparative analysis of the novel pathogen Francisella opportunistica.</title>
        <authorList>
            <person name="Dietrich E.A."/>
            <person name="Kingry L.C."/>
            <person name="Petersen J.M."/>
        </authorList>
    </citation>
    <scope>NUCLEOTIDE SEQUENCE [LARGE SCALE GENOMIC DNA]</scope>
    <source>
        <strain evidence="2 3">14-2155</strain>
    </source>
</reference>
<protein>
    <submittedName>
        <fullName evidence="2">IS3 family transposase</fullName>
    </submittedName>
</protein>
<dbReference type="PROSITE" id="PS50994">
    <property type="entry name" value="INTEGRASE"/>
    <property type="match status" value="1"/>
</dbReference>
<dbReference type="GO" id="GO:0003676">
    <property type="term" value="F:nucleic acid binding"/>
    <property type="evidence" value="ECO:0007669"/>
    <property type="project" value="InterPro"/>
</dbReference>
<dbReference type="InterPro" id="IPR001584">
    <property type="entry name" value="Integrase_cat-core"/>
</dbReference>
<dbReference type="PANTHER" id="PTHR46889:SF4">
    <property type="entry name" value="TRANSPOSASE INSO FOR INSERTION SEQUENCE ELEMENT IS911B-RELATED"/>
    <property type="match status" value="1"/>
</dbReference>
<dbReference type="InterPro" id="IPR050900">
    <property type="entry name" value="Transposase_IS3/IS150/IS904"/>
</dbReference>
<gene>
    <name evidence="2" type="ORF">CGC43_01880</name>
</gene>
<keyword evidence="3" id="KW-1185">Reference proteome</keyword>
<evidence type="ECO:0000259" key="1">
    <source>
        <dbReference type="PROSITE" id="PS50994"/>
    </source>
</evidence>
<dbReference type="InterPro" id="IPR009057">
    <property type="entry name" value="Homeodomain-like_sf"/>
</dbReference>
<dbReference type="EMBL" id="CP022375">
    <property type="protein sequence ID" value="AXH29423.1"/>
    <property type="molecule type" value="Genomic_DNA"/>
</dbReference>
<dbReference type="Pfam" id="PF00665">
    <property type="entry name" value="rve"/>
    <property type="match status" value="1"/>
</dbReference>
<dbReference type="InterPro" id="IPR036397">
    <property type="entry name" value="RNaseH_sf"/>
</dbReference>
<dbReference type="GO" id="GO:0015074">
    <property type="term" value="P:DNA integration"/>
    <property type="evidence" value="ECO:0007669"/>
    <property type="project" value="InterPro"/>
</dbReference>
<feature type="domain" description="Integrase catalytic" evidence="1">
    <location>
        <begin position="213"/>
        <end position="372"/>
    </location>
</feature>
<sequence length="385" mass="45424">MKKKKSHSAAFKYEVSVVAIKGELTQAQISSKYEIHSSQITSWKKQALESIKQLFSGKLPPVKQDLLDEKEKSKLYEEIGRLKVELDWMKKKLILSCRDKKMLIEPNNPDIPIVRQCQLLGLNRSVYYYQYKGIDEHTENLMRLIDERYTARPHESSRKIMVYLNNLGYDVTRNQVKYLMDKMGLQAIYPKPITSAKSRQEHIIYPYLLNDICVYYPNQVWCSDITYIRMKHGHIYLVAIMDWYSRYVIDWQLSISLEAEFCIDTLKRALASSSCGIFNTDQGAQYTSNAWINTLLNKGISISMDAKGRCFDNIFIERLWRSVKYEYIYLKEFESVAEVREALTDYFEYYNTDRYHQSLEYKTPADVYFSKVKIENIFDNLTSIF</sequence>
<dbReference type="SUPFAM" id="SSF53098">
    <property type="entry name" value="Ribonuclease H-like"/>
    <property type="match status" value="1"/>
</dbReference>
<evidence type="ECO:0000313" key="3">
    <source>
        <dbReference type="Proteomes" id="UP000253862"/>
    </source>
</evidence>
<dbReference type="Pfam" id="PF13333">
    <property type="entry name" value="rve_2"/>
    <property type="match status" value="1"/>
</dbReference>
<dbReference type="Gene3D" id="3.30.420.10">
    <property type="entry name" value="Ribonuclease H-like superfamily/Ribonuclease H"/>
    <property type="match status" value="1"/>
</dbReference>
<dbReference type="SUPFAM" id="SSF46689">
    <property type="entry name" value="Homeodomain-like"/>
    <property type="match status" value="1"/>
</dbReference>
<dbReference type="KEGG" id="foo:CGC45_07020"/>
<accession>A0A345JQ27</accession>
<dbReference type="OrthoDB" id="8296177at2"/>
<dbReference type="PANTHER" id="PTHR46889">
    <property type="entry name" value="TRANSPOSASE INSF FOR INSERTION SEQUENCE IS3B-RELATED"/>
    <property type="match status" value="1"/>
</dbReference>
<dbReference type="NCBIfam" id="NF033516">
    <property type="entry name" value="transpos_IS3"/>
    <property type="match status" value="1"/>
</dbReference>
<dbReference type="InterPro" id="IPR012337">
    <property type="entry name" value="RNaseH-like_sf"/>
</dbReference>
<dbReference type="RefSeq" id="WP_114702015.1">
    <property type="nucleotide sequence ID" value="NZ_CP022375.1"/>
</dbReference>
<dbReference type="KEGG" id="foo:CGC45_01865"/>
<proteinExistence type="predicted"/>
<organism evidence="2 3">
    <name type="scientific">Francisella opportunistica</name>
    <dbReference type="NCBI Taxonomy" id="2016517"/>
    <lineage>
        <taxon>Bacteria</taxon>
        <taxon>Pseudomonadati</taxon>
        <taxon>Pseudomonadota</taxon>
        <taxon>Gammaproteobacteria</taxon>
        <taxon>Thiotrichales</taxon>
        <taxon>Francisellaceae</taxon>
        <taxon>Francisella</taxon>
    </lineage>
</organism>
<evidence type="ECO:0000313" key="2">
    <source>
        <dbReference type="EMBL" id="AXH29423.1"/>
    </source>
</evidence>
<name>A0A345JQ27_9GAMM</name>
<dbReference type="InterPro" id="IPR048020">
    <property type="entry name" value="Transpos_IS3"/>
</dbReference>
<dbReference type="Proteomes" id="UP000253862">
    <property type="component" value="Chromosome"/>
</dbReference>